<proteinExistence type="predicted"/>
<evidence type="ECO:0008006" key="5">
    <source>
        <dbReference type="Google" id="ProtNLM"/>
    </source>
</evidence>
<sequence length="147" mass="16032">MADTAEATKDVKVEIKPEPEPAAKADGKGGETKAAKGDQKVAPAKDYRGNDDRPDYKVVCCGNSWGDLIFIPVQTILLYGFLICYSILIVYATYQSTITQAALWVYFFAWGAGVVYLGVTIATADWETRLKKELAAKMALEEAKEAA</sequence>
<protein>
    <recommendedName>
        <fullName evidence="5">Transmembrane protein</fullName>
    </recommendedName>
</protein>
<name>A0A1V9ZB03_ACHHY</name>
<keyword evidence="2" id="KW-0812">Transmembrane</keyword>
<dbReference type="Proteomes" id="UP000243579">
    <property type="component" value="Unassembled WGS sequence"/>
</dbReference>
<evidence type="ECO:0000313" key="4">
    <source>
        <dbReference type="Proteomes" id="UP000243579"/>
    </source>
</evidence>
<keyword evidence="2" id="KW-1133">Transmembrane helix</keyword>
<keyword evidence="2" id="KW-0472">Membrane</keyword>
<keyword evidence="4" id="KW-1185">Reference proteome</keyword>
<reference evidence="3 4" key="1">
    <citation type="journal article" date="2014" name="Genome Biol. Evol.">
        <title>The secreted proteins of Achlya hypogyna and Thraustotheca clavata identify the ancestral oomycete secretome and reveal gene acquisitions by horizontal gene transfer.</title>
        <authorList>
            <person name="Misner I."/>
            <person name="Blouin N."/>
            <person name="Leonard G."/>
            <person name="Richards T.A."/>
            <person name="Lane C.E."/>
        </authorList>
    </citation>
    <scope>NUCLEOTIDE SEQUENCE [LARGE SCALE GENOMIC DNA]</scope>
    <source>
        <strain evidence="3 4">ATCC 48635</strain>
    </source>
</reference>
<dbReference type="OrthoDB" id="78780at2759"/>
<evidence type="ECO:0000313" key="3">
    <source>
        <dbReference type="EMBL" id="OQR95175.1"/>
    </source>
</evidence>
<accession>A0A1V9ZB03</accession>
<dbReference type="EMBL" id="JNBR01000333">
    <property type="protein sequence ID" value="OQR95175.1"/>
    <property type="molecule type" value="Genomic_DNA"/>
</dbReference>
<dbReference type="AlphaFoldDB" id="A0A1V9ZB03"/>
<feature type="transmembrane region" description="Helical" evidence="2">
    <location>
        <begin position="101"/>
        <end position="124"/>
    </location>
</feature>
<organism evidence="3 4">
    <name type="scientific">Achlya hypogyna</name>
    <name type="common">Oomycete</name>
    <name type="synonym">Protoachlya hypogyna</name>
    <dbReference type="NCBI Taxonomy" id="1202772"/>
    <lineage>
        <taxon>Eukaryota</taxon>
        <taxon>Sar</taxon>
        <taxon>Stramenopiles</taxon>
        <taxon>Oomycota</taxon>
        <taxon>Saprolegniomycetes</taxon>
        <taxon>Saprolegniales</taxon>
        <taxon>Achlyaceae</taxon>
        <taxon>Achlya</taxon>
    </lineage>
</organism>
<evidence type="ECO:0000256" key="1">
    <source>
        <dbReference type="SAM" id="MobiDB-lite"/>
    </source>
</evidence>
<comment type="caution">
    <text evidence="3">The sequence shown here is derived from an EMBL/GenBank/DDBJ whole genome shotgun (WGS) entry which is preliminary data.</text>
</comment>
<gene>
    <name evidence="3" type="ORF">ACHHYP_00247</name>
</gene>
<feature type="region of interest" description="Disordered" evidence="1">
    <location>
        <begin position="1"/>
        <end position="51"/>
    </location>
</feature>
<evidence type="ECO:0000256" key="2">
    <source>
        <dbReference type="SAM" id="Phobius"/>
    </source>
</evidence>
<feature type="transmembrane region" description="Helical" evidence="2">
    <location>
        <begin position="76"/>
        <end position="94"/>
    </location>
</feature>